<dbReference type="InterPro" id="IPR038726">
    <property type="entry name" value="PDDEXK_AddAB-type"/>
</dbReference>
<evidence type="ECO:0000256" key="13">
    <source>
        <dbReference type="HAMAP-Rule" id="MF_01451"/>
    </source>
</evidence>
<evidence type="ECO:0000256" key="5">
    <source>
        <dbReference type="ARBA" id="ARBA00022806"/>
    </source>
</evidence>
<evidence type="ECO:0000256" key="14">
    <source>
        <dbReference type="PROSITE-ProRule" id="PRU00560"/>
    </source>
</evidence>
<keyword evidence="4 13" id="KW-0378">Hydrolase</keyword>
<keyword evidence="6 13" id="KW-0269">Exonuclease</keyword>
<comment type="catalytic activity">
    <reaction evidence="11 13">
        <text>Couples ATP hydrolysis with the unwinding of duplex DNA by translocating in the 3'-5' direction.</text>
        <dbReference type="EC" id="5.6.2.4"/>
    </reaction>
</comment>
<sequence>MSETQWTPGQLAAIQNDSAGNILVSASAGSGKTSVLTQRVMRKIKAGVDVDQLLIVTFTNAAAQEMRERIHGALQMELNHTQDQAAKQHLVRQLRKLTTAHIETMDAFCLWLVKRYYYVINLDPDFRILTNRSERTLLQTDVWSDVREELYGNDRDHRFAQLTRNFSNDRSDDGLTDLVLRLYEIANVNQDPDQWIDRLGDFYQSDGSLTDSHLYRDYLLPDLQNQFAQILATYRQVRELAQRAGLVKVETFVTAEQEQISTISEQLDSCSWDQLRTLFTQQKFKRFPNVSKKDLDEEQLAVKEQCKNLRNEAKKQLEAMGKNYFWTDEASLQTLNDDASLLVKKLIAVVKQFATQYATVKRQRHAYDFTDIEHFAFQILTDQSEAGVSLRTQLQQQFNEIMVDEYQDNNHLQDAILGTIKNPEHPNLFMVGDVKQSIYRFRLADPQMFMDKYHTYPDKANPNQLITLPDNFRSVANVDYFTNLIFEQIMDRSFGEVDYTGDAQLQFGARDYPDDLDTTTELMLLADDQGDHKQQDQLTNDQLQIELIANKIETMMNAGFQIYDRKLGQKRPLQYGDIALLSSTKRNNFEIASIFAEHQIPLNSDGAESYFKTAEIQMMLSLLQIIDNPAQDIPLAAVLRSPLVGLDENELAYIRITKKTGNYYQAVLDFRKDYQEQTQTEFGNRVLSKVDQFLEQLKNLRDYATKHSLAELIWEIYNQTGFLDYVGGMPAGKKRQANLHALYQRAEEYERNGFQGLFAFVQFIKRLQKDDNDLAEASVDVDPNSVTVKTIHGSKGLEYPVVFVIDVHHQSNQSEFKDPFVVDDQMGLGIKYYYPDRHEQVNTLQYLAITNSLKQKAQAEEMRKLYVALTRAKQKLIITGIVKGTTKQTAEASTFQSWSQAGQSPNLVINQATRSSAKNFLTWIGMSLVRHPQFQALLDDDLTLSELQSDPSKFTVEFVQPTELQATTKTTESTTATEFTGQATDPAEIKRLLEFQYPFADAAQTTAYQSVSEIKRQFDDPDNIQLGSVADTGRQILQRTRYQSEQFAQPQFMQTVAKPTPQEVGTATHLVLQKLDVTKPVTEERVEALIKKLVAGQLLTVAVAEQINRKAVVAFYQTDVGQRILQFPDRLQREVPFSLIIKAQRLFSEFHNDPNQQILVHGIIDGYLDDPEQGPILFDYKTSFVNPAHPDDSIEQIKEQYTGQVNLYALALQDILHEPVKQKYLYLLANQQLVAIPTNEK</sequence>
<dbReference type="PROSITE" id="PS51198">
    <property type="entry name" value="UVRD_HELICASE_ATP_BIND"/>
    <property type="match status" value="1"/>
</dbReference>
<keyword evidence="1 13" id="KW-0540">Nuclease</keyword>
<dbReference type="PROSITE" id="PS51217">
    <property type="entry name" value="UVRD_HELICASE_CTER"/>
    <property type="match status" value="1"/>
</dbReference>
<dbReference type="Proteomes" id="UP001057025">
    <property type="component" value="Chromosome"/>
</dbReference>
<evidence type="ECO:0000256" key="12">
    <source>
        <dbReference type="ARBA" id="ARBA00048988"/>
    </source>
</evidence>
<dbReference type="Pfam" id="PF13361">
    <property type="entry name" value="UvrD_C"/>
    <property type="match status" value="1"/>
</dbReference>
<evidence type="ECO:0000256" key="2">
    <source>
        <dbReference type="ARBA" id="ARBA00022741"/>
    </source>
</evidence>
<keyword evidence="7 13" id="KW-0067">ATP-binding</keyword>
<name>A0ABY5BWR1_9LACO</name>
<dbReference type="NCBIfam" id="TIGR02785">
    <property type="entry name" value="addA_Gpos"/>
    <property type="match status" value="1"/>
</dbReference>
<keyword evidence="9 13" id="KW-0234">DNA repair</keyword>
<evidence type="ECO:0000256" key="9">
    <source>
        <dbReference type="ARBA" id="ARBA00023204"/>
    </source>
</evidence>
<keyword evidence="5 13" id="KW-0347">Helicase</keyword>
<dbReference type="EC" id="3.1.-.-" evidence="13"/>
<evidence type="ECO:0000313" key="18">
    <source>
        <dbReference type="EMBL" id="USS88174.1"/>
    </source>
</evidence>
<evidence type="ECO:0000313" key="19">
    <source>
        <dbReference type="Proteomes" id="UP001057025"/>
    </source>
</evidence>
<dbReference type="GO" id="GO:0004386">
    <property type="term" value="F:helicase activity"/>
    <property type="evidence" value="ECO:0007669"/>
    <property type="project" value="UniProtKB-KW"/>
</dbReference>
<accession>A0ABY5BWR1</accession>
<comment type="cofactor">
    <cofactor evidence="13">
        <name>Mg(2+)</name>
        <dbReference type="ChEBI" id="CHEBI:18420"/>
    </cofactor>
</comment>
<evidence type="ECO:0000256" key="6">
    <source>
        <dbReference type="ARBA" id="ARBA00022839"/>
    </source>
</evidence>
<keyword evidence="19" id="KW-1185">Reference proteome</keyword>
<organism evidence="18 19">
    <name type="scientific">Fructilactobacillus hinvesii</name>
    <dbReference type="NCBI Taxonomy" id="2940300"/>
    <lineage>
        <taxon>Bacteria</taxon>
        <taxon>Bacillati</taxon>
        <taxon>Bacillota</taxon>
        <taxon>Bacilli</taxon>
        <taxon>Lactobacillales</taxon>
        <taxon>Lactobacillaceae</taxon>
        <taxon>Fructilactobacillus</taxon>
    </lineage>
</organism>
<evidence type="ECO:0000256" key="8">
    <source>
        <dbReference type="ARBA" id="ARBA00023125"/>
    </source>
</evidence>
<dbReference type="Gene3D" id="3.90.320.10">
    <property type="match status" value="1"/>
</dbReference>
<dbReference type="InterPro" id="IPR011335">
    <property type="entry name" value="Restrct_endonuc-II-like"/>
</dbReference>
<keyword evidence="10 13" id="KW-0413">Isomerase</keyword>
<comment type="catalytic activity">
    <reaction evidence="12 13">
        <text>ATP + H2O = ADP + phosphate + H(+)</text>
        <dbReference type="Rhea" id="RHEA:13065"/>
        <dbReference type="ChEBI" id="CHEBI:15377"/>
        <dbReference type="ChEBI" id="CHEBI:15378"/>
        <dbReference type="ChEBI" id="CHEBI:30616"/>
        <dbReference type="ChEBI" id="CHEBI:43474"/>
        <dbReference type="ChEBI" id="CHEBI:456216"/>
        <dbReference type="EC" id="5.6.2.4"/>
    </reaction>
</comment>
<dbReference type="Pfam" id="PF00580">
    <property type="entry name" value="UvrD-helicase"/>
    <property type="match status" value="2"/>
</dbReference>
<evidence type="ECO:0000256" key="11">
    <source>
        <dbReference type="ARBA" id="ARBA00034617"/>
    </source>
</evidence>
<feature type="coiled-coil region" evidence="15">
    <location>
        <begin position="292"/>
        <end position="323"/>
    </location>
</feature>
<comment type="function">
    <text evidence="13">The heterodimer acts as both an ATP-dependent DNA helicase and an ATP-dependent, dual-direction single-stranded exonuclease. Recognizes the chi site generating a DNA molecule suitable for the initiation of homologous recombination. The AddA nuclease domain is required for chi fragment generation; this subunit has the helicase and 3' -&gt; 5' nuclease activities.</text>
</comment>
<keyword evidence="3 13" id="KW-0227">DNA damage</keyword>
<evidence type="ECO:0000259" key="17">
    <source>
        <dbReference type="PROSITE" id="PS51217"/>
    </source>
</evidence>
<dbReference type="PANTHER" id="PTHR11070">
    <property type="entry name" value="UVRD / RECB / PCRA DNA HELICASE FAMILY MEMBER"/>
    <property type="match status" value="1"/>
</dbReference>
<dbReference type="EMBL" id="CP097118">
    <property type="protein sequence ID" value="USS88174.1"/>
    <property type="molecule type" value="Genomic_DNA"/>
</dbReference>
<evidence type="ECO:0000256" key="10">
    <source>
        <dbReference type="ARBA" id="ARBA00023235"/>
    </source>
</evidence>
<keyword evidence="15" id="KW-0175">Coiled coil</keyword>
<evidence type="ECO:0000256" key="7">
    <source>
        <dbReference type="ARBA" id="ARBA00022840"/>
    </source>
</evidence>
<dbReference type="RefSeq" id="WP_252797460.1">
    <property type="nucleotide sequence ID" value="NZ_CP097118.1"/>
</dbReference>
<dbReference type="InterPro" id="IPR027417">
    <property type="entry name" value="P-loop_NTPase"/>
</dbReference>
<dbReference type="InterPro" id="IPR014152">
    <property type="entry name" value="AddA"/>
</dbReference>
<evidence type="ECO:0000256" key="3">
    <source>
        <dbReference type="ARBA" id="ARBA00022763"/>
    </source>
</evidence>
<feature type="binding site" evidence="14">
    <location>
        <begin position="26"/>
        <end position="33"/>
    </location>
    <ligand>
        <name>ATP</name>
        <dbReference type="ChEBI" id="CHEBI:30616"/>
    </ligand>
</feature>
<keyword evidence="2 13" id="KW-0547">Nucleotide-binding</keyword>
<comment type="similarity">
    <text evidence="13">Belongs to the helicase family. AddA subfamily.</text>
</comment>
<dbReference type="InterPro" id="IPR000212">
    <property type="entry name" value="DNA_helicase_UvrD/REP"/>
</dbReference>
<dbReference type="PANTHER" id="PTHR11070:SF48">
    <property type="entry name" value="ATP-DEPENDENT HELICASE_NUCLEASE SUBUNIT A"/>
    <property type="match status" value="1"/>
</dbReference>
<feature type="domain" description="UvrD-like helicase ATP-binding" evidence="16">
    <location>
        <begin position="5"/>
        <end position="475"/>
    </location>
</feature>
<gene>
    <name evidence="13 18" type="primary">addA</name>
    <name evidence="18" type="ORF">M3M39_01450</name>
</gene>
<dbReference type="InterPro" id="IPR014016">
    <property type="entry name" value="UvrD-like_ATP-bd"/>
</dbReference>
<dbReference type="Pfam" id="PF12705">
    <property type="entry name" value="PDDEXK_1"/>
    <property type="match status" value="1"/>
</dbReference>
<evidence type="ECO:0000256" key="1">
    <source>
        <dbReference type="ARBA" id="ARBA00022722"/>
    </source>
</evidence>
<dbReference type="HAMAP" id="MF_01451">
    <property type="entry name" value="AddA"/>
    <property type="match status" value="1"/>
</dbReference>
<evidence type="ECO:0000256" key="15">
    <source>
        <dbReference type="SAM" id="Coils"/>
    </source>
</evidence>
<dbReference type="Gene3D" id="3.40.50.300">
    <property type="entry name" value="P-loop containing nucleotide triphosphate hydrolases"/>
    <property type="match status" value="4"/>
</dbReference>
<dbReference type="InterPro" id="IPR014017">
    <property type="entry name" value="DNA_helicase_UvrD-like_C"/>
</dbReference>
<comment type="subunit">
    <text evidence="13">Heterodimer of AddA and AddB/RexB.</text>
</comment>
<proteinExistence type="inferred from homology"/>
<keyword evidence="8 13" id="KW-0238">DNA-binding</keyword>
<evidence type="ECO:0000256" key="4">
    <source>
        <dbReference type="ARBA" id="ARBA00022801"/>
    </source>
</evidence>
<feature type="domain" description="UvrD-like helicase C-terminal" evidence="17">
    <location>
        <begin position="502"/>
        <end position="796"/>
    </location>
</feature>
<dbReference type="SUPFAM" id="SSF52540">
    <property type="entry name" value="P-loop containing nucleoside triphosphate hydrolases"/>
    <property type="match status" value="1"/>
</dbReference>
<evidence type="ECO:0000259" key="16">
    <source>
        <dbReference type="PROSITE" id="PS51198"/>
    </source>
</evidence>
<dbReference type="InterPro" id="IPR011604">
    <property type="entry name" value="PDDEXK-like_dom_sf"/>
</dbReference>
<dbReference type="SUPFAM" id="SSF52980">
    <property type="entry name" value="Restriction endonuclease-like"/>
    <property type="match status" value="1"/>
</dbReference>
<protein>
    <recommendedName>
        <fullName evidence="13">ATP-dependent helicase/nuclease subunit A</fullName>
        <ecNumber evidence="13">3.1.-.-</ecNumber>
        <ecNumber evidence="13">5.6.2.4</ecNumber>
    </recommendedName>
    <alternativeName>
        <fullName evidence="13">ATP-dependent helicase/nuclease AddA</fullName>
    </alternativeName>
    <alternativeName>
        <fullName evidence="13">DNA 3'-5' helicase AddA</fullName>
    </alternativeName>
</protein>
<reference evidence="18" key="1">
    <citation type="submission" date="2022-05" db="EMBL/GenBank/DDBJ databases">
        <authorList>
            <person name="Oliphant S.A."/>
            <person name="Watson-Haigh N.S."/>
            <person name="Sumby K.M."/>
            <person name="Gardner J.M."/>
            <person name="Jiranek V."/>
        </authorList>
    </citation>
    <scope>NUCLEOTIDE SEQUENCE</scope>
    <source>
        <strain evidence="18">KI11_C11</strain>
    </source>
</reference>
<dbReference type="EC" id="5.6.2.4" evidence="13"/>